<evidence type="ECO:0000256" key="1">
    <source>
        <dbReference type="SAM" id="MobiDB-lite"/>
    </source>
</evidence>
<dbReference type="AlphaFoldDB" id="A0A8H3CKN7"/>
<reference evidence="3" key="1">
    <citation type="submission" date="2021-01" db="EMBL/GenBank/DDBJ databases">
        <authorList>
            <person name="Kaushik A."/>
        </authorList>
    </citation>
    <scope>NUCLEOTIDE SEQUENCE</scope>
    <source>
        <strain evidence="3">AG3-T5</strain>
    </source>
</reference>
<dbReference type="Proteomes" id="UP000663841">
    <property type="component" value="Unassembled WGS sequence"/>
</dbReference>
<dbReference type="InterPro" id="IPR043129">
    <property type="entry name" value="ATPase_NBD"/>
</dbReference>
<dbReference type="InterPro" id="IPR013595">
    <property type="entry name" value="Pept_S33_TAP-like_C"/>
</dbReference>
<proteinExistence type="predicted"/>
<evidence type="ECO:0000313" key="3">
    <source>
        <dbReference type="EMBL" id="CAE6483231.1"/>
    </source>
</evidence>
<feature type="domain" description="Peptidase S33 tripeptidyl aminopeptidase-like C-terminal" evidence="2">
    <location>
        <begin position="204"/>
        <end position="311"/>
    </location>
</feature>
<name>A0A8H3CKN7_9AGAM</name>
<evidence type="ECO:0000313" key="4">
    <source>
        <dbReference type="Proteomes" id="UP000663841"/>
    </source>
</evidence>
<protein>
    <recommendedName>
        <fullName evidence="2">Peptidase S33 tripeptidyl aminopeptidase-like C-terminal domain-containing protein</fullName>
    </recommendedName>
</protein>
<dbReference type="Pfam" id="PF08386">
    <property type="entry name" value="Abhydrolase_4"/>
    <property type="match status" value="1"/>
</dbReference>
<comment type="caution">
    <text evidence="3">The sequence shown here is derived from an EMBL/GenBank/DDBJ whole genome shotgun (WGS) entry which is preliminary data.</text>
</comment>
<dbReference type="EMBL" id="CAJMWW010000673">
    <property type="protein sequence ID" value="CAE6483231.1"/>
    <property type="molecule type" value="Genomic_DNA"/>
</dbReference>
<dbReference type="PANTHER" id="PTHR14187">
    <property type="entry name" value="ALPHA KINASE/ELONGATION FACTOR 2 KINASE"/>
    <property type="match status" value="1"/>
</dbReference>
<dbReference type="Gene3D" id="3.40.50.1820">
    <property type="entry name" value="alpha/beta hydrolase"/>
    <property type="match status" value="1"/>
</dbReference>
<gene>
    <name evidence="3" type="ORF">RDB_LOCUS214138</name>
</gene>
<dbReference type="InterPro" id="IPR018181">
    <property type="entry name" value="Heat_shock_70_CS"/>
</dbReference>
<accession>A0A8H3CKN7</accession>
<dbReference type="PANTHER" id="PTHR14187:SF5">
    <property type="entry name" value="HEAT SHOCK 70 KDA PROTEIN 12A"/>
    <property type="match status" value="1"/>
</dbReference>
<dbReference type="CDD" id="cd10170">
    <property type="entry name" value="ASKHA_NBD_HSP70"/>
    <property type="match status" value="1"/>
</dbReference>
<dbReference type="Gene3D" id="3.30.420.40">
    <property type="match status" value="2"/>
</dbReference>
<sequence>MVAKAIVQAEAGNPQLLYDYEYGRFEVLKPSKGDENVFGRHMEHYFTDVIKFAIGCSDPQKPVYKSLDEYAEYIRKVALYTKLRDEPIPAPKSSTGPGILTASDLERVIFEGLYSPDTWPGVAKAIAEAEAGNPQALYNREYGSFKALEPSRGDENVFNRYLEHQLSKVTTTAIGCSDSQKPAHKSLDEYAEYIRKVGKLAPFSEMWAARWTGFCSNWKIRPGQRYDGPWTVEEGLKKSRFPILYASLDADPVTPLSAAQKMAKSFGNESAVLLVQEGFGHCTISHPSLCTAKVVRDYFLEGKVPEPGAVCKPEPGYLFPGNETKSILATRQLDLMGRYTDEPWTGEPKLILGIDLGTTHSAVSFSYLLQGDRQVVRRVGKWPGQEAQKEHSKIPTLVYYDKNNEPRCFGAETLTLDARDQADEEGWSLAKYFKLHLHPQSMRTQDRLTLYPLPFGVSLSKIYTDFLGYLLRHTRTYFEQHVIHGSLIWEKCATNMLIVLAHPNGWSTREQSFMKQALMEVGPEYKNYQVTFVTEGEASVHFCMYNSNMDSALEPQTDLIVCDAGGSTVDTTAYRVEKTLPMLELREQKASACIQAGGVFVDLEWERYLNKLLSIAGLDEEDLKEYLSNGLRDFESRAKQEFEFADATHHVDFSDRQFTKEMIGIKKGRMALKGSIVETFFDPVVSSTIRSLKQQMQGLKPQHLLLVGGFGESKYLRSRLRQEFEKDGCRVAIVDDSTSKAAADGSVIWASKLSVVGRVTRTSYGTVVRTRYDPLNPDHQGRKVTRGNGGYEGVAGKWSEIVAEGVTLTAQESARRKFIKSYKPGKSSYSDLEKYTDEIWVYYGAPGTNPGWIEDKNGNINPGFEKLCTVTANLDGKRAALLPRMGADGPYEVLEFWLAIQAGGTELCARIEWVEKGKQEHGPVTIMPEPIDPLPNGGNVSG</sequence>
<dbReference type="InterPro" id="IPR029058">
    <property type="entry name" value="AB_hydrolase_fold"/>
</dbReference>
<dbReference type="SUPFAM" id="SSF53067">
    <property type="entry name" value="Actin-like ATPase domain"/>
    <property type="match status" value="2"/>
</dbReference>
<feature type="region of interest" description="Disordered" evidence="1">
    <location>
        <begin position="922"/>
        <end position="942"/>
    </location>
</feature>
<dbReference type="Gene3D" id="3.90.640.10">
    <property type="entry name" value="Actin, Chain A, domain 4"/>
    <property type="match status" value="1"/>
</dbReference>
<evidence type="ECO:0000259" key="2">
    <source>
        <dbReference type="Pfam" id="PF08386"/>
    </source>
</evidence>
<dbReference type="SUPFAM" id="SSF53474">
    <property type="entry name" value="alpha/beta-Hydrolases"/>
    <property type="match status" value="1"/>
</dbReference>
<organism evidence="3 4">
    <name type="scientific">Rhizoctonia solani</name>
    <dbReference type="NCBI Taxonomy" id="456999"/>
    <lineage>
        <taxon>Eukaryota</taxon>
        <taxon>Fungi</taxon>
        <taxon>Dikarya</taxon>
        <taxon>Basidiomycota</taxon>
        <taxon>Agaricomycotina</taxon>
        <taxon>Agaricomycetes</taxon>
        <taxon>Cantharellales</taxon>
        <taxon>Ceratobasidiaceae</taxon>
        <taxon>Rhizoctonia</taxon>
    </lineage>
</organism>
<dbReference type="PROSITE" id="PS00297">
    <property type="entry name" value="HSP70_1"/>
    <property type="match status" value="1"/>
</dbReference>